<reference evidence="1" key="1">
    <citation type="submission" date="2023-10" db="EMBL/GenBank/DDBJ databases">
        <authorList>
            <person name="Chen Y."/>
            <person name="Shah S."/>
            <person name="Dougan E. K."/>
            <person name="Thang M."/>
            <person name="Chan C."/>
        </authorList>
    </citation>
    <scope>NUCLEOTIDE SEQUENCE [LARGE SCALE GENOMIC DNA]</scope>
</reference>
<dbReference type="EMBL" id="CAUYUJ010019181">
    <property type="protein sequence ID" value="CAK0889206.1"/>
    <property type="molecule type" value="Genomic_DNA"/>
</dbReference>
<evidence type="ECO:0008006" key="3">
    <source>
        <dbReference type="Google" id="ProtNLM"/>
    </source>
</evidence>
<dbReference type="Proteomes" id="UP001189429">
    <property type="component" value="Unassembled WGS sequence"/>
</dbReference>
<name>A0ABN9WV41_9DINO</name>
<evidence type="ECO:0000313" key="1">
    <source>
        <dbReference type="EMBL" id="CAK0889206.1"/>
    </source>
</evidence>
<feature type="non-terminal residue" evidence="1">
    <location>
        <position position="1"/>
    </location>
</feature>
<protein>
    <recommendedName>
        <fullName evidence="3">Cellulase</fullName>
    </recommendedName>
</protein>
<organism evidence="1 2">
    <name type="scientific">Prorocentrum cordatum</name>
    <dbReference type="NCBI Taxonomy" id="2364126"/>
    <lineage>
        <taxon>Eukaryota</taxon>
        <taxon>Sar</taxon>
        <taxon>Alveolata</taxon>
        <taxon>Dinophyceae</taxon>
        <taxon>Prorocentrales</taxon>
        <taxon>Prorocentraceae</taxon>
        <taxon>Prorocentrum</taxon>
    </lineage>
</organism>
<gene>
    <name evidence="1" type="ORF">PCOR1329_LOCUS69804</name>
</gene>
<proteinExistence type="predicted"/>
<accession>A0ABN9WV41</accession>
<evidence type="ECO:0000313" key="2">
    <source>
        <dbReference type="Proteomes" id="UP001189429"/>
    </source>
</evidence>
<comment type="caution">
    <text evidence="1">The sequence shown here is derived from an EMBL/GenBank/DDBJ whole genome shotgun (WGS) entry which is preliminary data.</text>
</comment>
<sequence>SWSHPAGPGLHVLDWECKFTKDDLKCAAGPACGSDTIGRWQRPTWCCEDNDYVYGDEDTCGLARLQLAR</sequence>
<keyword evidence="2" id="KW-1185">Reference proteome</keyword>